<name>A0A518HF22_9BACT</name>
<sequence length="144" mass="15734">MRWVTWEGVGVDRMGCAWLIRKHIDPAAEFLFIPQGSPLPPEAEPFDIPGVRLSHHGGHCSFHAVLKHYGLTDPILTRIARIIDEADTVQEVAVEPSAAGLDLICEGLRLISPDDRTALERGALVYDALYARLAAEGNAARWGG</sequence>
<gene>
    <name evidence="2" type="ORF">ElP_74160</name>
</gene>
<accession>A0A518HF22</accession>
<protein>
    <submittedName>
        <fullName evidence="2">Chromate resistance exported protein</fullName>
    </submittedName>
</protein>
<dbReference type="EMBL" id="CP036428">
    <property type="protein sequence ID" value="QDV39449.1"/>
    <property type="molecule type" value="Genomic_DNA"/>
</dbReference>
<geneLocation type="plasmid" evidence="3">
    <name>pelp_2</name>
</geneLocation>
<dbReference type="OrthoDB" id="511992at2"/>
<dbReference type="Proteomes" id="UP000317835">
    <property type="component" value="Plasmid pElP_2"/>
</dbReference>
<reference evidence="2 3" key="1">
    <citation type="submission" date="2019-02" db="EMBL/GenBank/DDBJ databases">
        <title>Deep-cultivation of Planctomycetes and their phenomic and genomic characterization uncovers novel biology.</title>
        <authorList>
            <person name="Wiegand S."/>
            <person name="Jogler M."/>
            <person name="Boedeker C."/>
            <person name="Pinto D."/>
            <person name="Vollmers J."/>
            <person name="Rivas-Marin E."/>
            <person name="Kohn T."/>
            <person name="Peeters S.H."/>
            <person name="Heuer A."/>
            <person name="Rast P."/>
            <person name="Oberbeckmann S."/>
            <person name="Bunk B."/>
            <person name="Jeske O."/>
            <person name="Meyerdierks A."/>
            <person name="Storesund J.E."/>
            <person name="Kallscheuer N."/>
            <person name="Luecker S."/>
            <person name="Lage O.M."/>
            <person name="Pohl T."/>
            <person name="Merkel B.J."/>
            <person name="Hornburger P."/>
            <person name="Mueller R.-W."/>
            <person name="Bruemmer F."/>
            <person name="Labrenz M."/>
            <person name="Spormann A.M."/>
            <person name="Op den Camp H."/>
            <person name="Overmann J."/>
            <person name="Amann R."/>
            <person name="Jetten M.S.M."/>
            <person name="Mascher T."/>
            <person name="Medema M.H."/>
            <person name="Devos D.P."/>
            <person name="Kaster A.-K."/>
            <person name="Ovreas L."/>
            <person name="Rohde M."/>
            <person name="Galperin M.Y."/>
            <person name="Jogler C."/>
        </authorList>
    </citation>
    <scope>NUCLEOTIDE SEQUENCE [LARGE SCALE GENOMIC DNA]</scope>
    <source>
        <strain evidence="2 3">ElP</strain>
        <plasmid evidence="3">pelp_2</plasmid>
    </source>
</reference>
<dbReference type="InterPro" id="IPR018634">
    <property type="entry name" value="ChrB_C"/>
</dbReference>
<organism evidence="2 3">
    <name type="scientific">Tautonia plasticadhaerens</name>
    <dbReference type="NCBI Taxonomy" id="2527974"/>
    <lineage>
        <taxon>Bacteria</taxon>
        <taxon>Pseudomonadati</taxon>
        <taxon>Planctomycetota</taxon>
        <taxon>Planctomycetia</taxon>
        <taxon>Isosphaerales</taxon>
        <taxon>Isosphaeraceae</taxon>
        <taxon>Tautonia</taxon>
    </lineage>
</organism>
<evidence type="ECO:0000313" key="2">
    <source>
        <dbReference type="EMBL" id="QDV39449.1"/>
    </source>
</evidence>
<evidence type="ECO:0000259" key="1">
    <source>
        <dbReference type="Pfam" id="PF09828"/>
    </source>
</evidence>
<evidence type="ECO:0000313" key="3">
    <source>
        <dbReference type="Proteomes" id="UP000317835"/>
    </source>
</evidence>
<feature type="domain" description="ChrB C-terminal" evidence="1">
    <location>
        <begin position="3"/>
        <end position="131"/>
    </location>
</feature>
<dbReference type="KEGG" id="tpla:ElP_74160"/>
<dbReference type="RefSeq" id="WP_145279659.1">
    <property type="nucleotide sequence ID" value="NZ_CP036428.1"/>
</dbReference>
<keyword evidence="2" id="KW-0614">Plasmid</keyword>
<dbReference type="AlphaFoldDB" id="A0A518HF22"/>
<keyword evidence="3" id="KW-1185">Reference proteome</keyword>
<proteinExistence type="predicted"/>
<dbReference type="Pfam" id="PF09828">
    <property type="entry name" value="ChrB_C"/>
    <property type="match status" value="1"/>
</dbReference>